<evidence type="ECO:0000313" key="1">
    <source>
        <dbReference type="EMBL" id="VAW70760.1"/>
    </source>
</evidence>
<name>A0A3B0Y1E0_9ZZZZ</name>
<dbReference type="EMBL" id="UOFL01000003">
    <property type="protein sequence ID" value="VAW70760.1"/>
    <property type="molecule type" value="Genomic_DNA"/>
</dbReference>
<reference evidence="1" key="1">
    <citation type="submission" date="2018-06" db="EMBL/GenBank/DDBJ databases">
        <authorList>
            <person name="Zhirakovskaya E."/>
        </authorList>
    </citation>
    <scope>NUCLEOTIDE SEQUENCE</scope>
</reference>
<dbReference type="Pfam" id="PF06035">
    <property type="entry name" value="Peptidase_C93"/>
    <property type="match status" value="1"/>
</dbReference>
<sequence>MKDQSILKLLLMHPKFSIISALFVICTTIVLADNLLLTEQQITHIQKQYGKAAAKRIRSWRVMVDAAKNLSEKDKLTTVNRFFNKIRFISDRKHWKIEDYWATPAEFMISNGGDCEDFSIAKYFTLRTLGIKSEKLRLIYVKALSLNQAHMILAYYPTPGSEPLILDNLVKKIKRGSQRKDLVPVYSFNGDYLWLSKQIKGRGEMIGSATRISLWNKVRRRMRKEQQRYSSKR</sequence>
<dbReference type="PANTHER" id="PTHR39327">
    <property type="match status" value="1"/>
</dbReference>
<dbReference type="InterPro" id="IPR010319">
    <property type="entry name" value="Transglutaminase-like_Cys_pept"/>
</dbReference>
<dbReference type="Gene3D" id="3.10.620.30">
    <property type="match status" value="1"/>
</dbReference>
<proteinExistence type="predicted"/>
<organism evidence="1">
    <name type="scientific">hydrothermal vent metagenome</name>
    <dbReference type="NCBI Taxonomy" id="652676"/>
    <lineage>
        <taxon>unclassified sequences</taxon>
        <taxon>metagenomes</taxon>
        <taxon>ecological metagenomes</taxon>
    </lineage>
</organism>
<accession>A0A3B0Y1E0</accession>
<dbReference type="AlphaFoldDB" id="A0A3B0Y1E0"/>
<dbReference type="PANTHER" id="PTHR39327:SF1">
    <property type="entry name" value="BLR5470 PROTEIN"/>
    <property type="match status" value="1"/>
</dbReference>
<protein>
    <submittedName>
        <fullName evidence="1">FIGfam010717</fullName>
    </submittedName>
</protein>
<gene>
    <name evidence="1" type="ORF">MNBD_GAMMA12-287</name>
</gene>